<name>A0A6J5GB58_9BURK</name>
<organism evidence="1 2">
    <name type="scientific">Paraburkholderia fynbosensis</name>
    <dbReference type="NCBI Taxonomy" id="1200993"/>
    <lineage>
        <taxon>Bacteria</taxon>
        <taxon>Pseudomonadati</taxon>
        <taxon>Pseudomonadota</taxon>
        <taxon>Betaproteobacteria</taxon>
        <taxon>Burkholderiales</taxon>
        <taxon>Burkholderiaceae</taxon>
        <taxon>Paraburkholderia</taxon>
    </lineage>
</organism>
<dbReference type="AlphaFoldDB" id="A0A6J5GB58"/>
<sequence length="210" mass="23474">MKILAVVAHPDDEVIGCGGTLSKLSEAGHEVRALLPIRRNDPRGVAHWAELEDAFRSSCTHLGVHALIANELVDERSLEAGVHHLHDLIMPEVEWADTIFTHWPGDCNQAHGSVSRAVEIATRPFRRRKNVYLFEVSTSTEQGFFPSFAPNMWSVLEERHVSRKREAMGFYSTELAGGRTPEALARRMQARGDDIGAHAAEAFHIARFFL</sequence>
<gene>
    <name evidence="1" type="ORF">LMG27177_03857</name>
</gene>
<dbReference type="Gene3D" id="3.40.50.10320">
    <property type="entry name" value="LmbE-like"/>
    <property type="match status" value="1"/>
</dbReference>
<proteinExistence type="predicted"/>
<dbReference type="Pfam" id="PF02585">
    <property type="entry name" value="PIG-L"/>
    <property type="match status" value="1"/>
</dbReference>
<evidence type="ECO:0008006" key="3">
    <source>
        <dbReference type="Google" id="ProtNLM"/>
    </source>
</evidence>
<dbReference type="InterPro" id="IPR003737">
    <property type="entry name" value="GlcNAc_PI_deacetylase-related"/>
</dbReference>
<dbReference type="InterPro" id="IPR024078">
    <property type="entry name" value="LmbE-like_dom_sf"/>
</dbReference>
<keyword evidence="2" id="KW-1185">Reference proteome</keyword>
<dbReference type="RefSeq" id="WP_175162027.1">
    <property type="nucleotide sequence ID" value="NZ_CADIKI010000011.1"/>
</dbReference>
<dbReference type="Proteomes" id="UP000494252">
    <property type="component" value="Unassembled WGS sequence"/>
</dbReference>
<dbReference type="EMBL" id="CADIKI010000011">
    <property type="protein sequence ID" value="CAB3795489.1"/>
    <property type="molecule type" value="Genomic_DNA"/>
</dbReference>
<evidence type="ECO:0000313" key="1">
    <source>
        <dbReference type="EMBL" id="CAB3795489.1"/>
    </source>
</evidence>
<evidence type="ECO:0000313" key="2">
    <source>
        <dbReference type="Proteomes" id="UP000494252"/>
    </source>
</evidence>
<accession>A0A6J5GB58</accession>
<dbReference type="SUPFAM" id="SSF102588">
    <property type="entry name" value="LmbE-like"/>
    <property type="match status" value="1"/>
</dbReference>
<reference evidence="1 2" key="1">
    <citation type="submission" date="2020-04" db="EMBL/GenBank/DDBJ databases">
        <authorList>
            <person name="De Canck E."/>
        </authorList>
    </citation>
    <scope>NUCLEOTIDE SEQUENCE [LARGE SCALE GENOMIC DNA]</scope>
    <source>
        <strain evidence="1 2">LMG 27177</strain>
    </source>
</reference>
<protein>
    <recommendedName>
        <fullName evidence="3">N-acetyl-alpha-D-glucosaminyl L-malate deacetylase 1</fullName>
    </recommendedName>
</protein>